<dbReference type="PANTHER" id="PTHR15272">
    <property type="entry name" value="CHROMATIN ASSEMBLY FACTOR 1 SUBUNIT A CAF-1 SUBUNIT A"/>
    <property type="match status" value="1"/>
</dbReference>
<keyword evidence="4" id="KW-0143">Chaperone</keyword>
<feature type="compositionally biased region" description="Polar residues" evidence="7">
    <location>
        <begin position="808"/>
        <end position="817"/>
    </location>
</feature>
<feature type="region of interest" description="Disordered" evidence="7">
    <location>
        <begin position="84"/>
        <end position="124"/>
    </location>
</feature>
<dbReference type="InterPro" id="IPR021644">
    <property type="entry name" value="CAF-1_p150_acidic"/>
</dbReference>
<evidence type="ECO:0000256" key="2">
    <source>
        <dbReference type="ARBA" id="ARBA00022705"/>
    </source>
</evidence>
<evidence type="ECO:0000256" key="5">
    <source>
        <dbReference type="ARBA" id="ARBA00023204"/>
    </source>
</evidence>
<dbReference type="PANTHER" id="PTHR15272:SF0">
    <property type="entry name" value="CHROMATIN ASSEMBLY FACTOR 1 SUBUNIT A"/>
    <property type="match status" value="1"/>
</dbReference>
<feature type="compositionally biased region" description="Acidic residues" evidence="7">
    <location>
        <begin position="527"/>
        <end position="558"/>
    </location>
</feature>
<organism evidence="10">
    <name type="scientific">Triatoma infestans</name>
    <name type="common">Assassin bug</name>
    <dbReference type="NCBI Taxonomy" id="30076"/>
    <lineage>
        <taxon>Eukaryota</taxon>
        <taxon>Metazoa</taxon>
        <taxon>Ecdysozoa</taxon>
        <taxon>Arthropoda</taxon>
        <taxon>Hexapoda</taxon>
        <taxon>Insecta</taxon>
        <taxon>Pterygota</taxon>
        <taxon>Neoptera</taxon>
        <taxon>Paraneoptera</taxon>
        <taxon>Hemiptera</taxon>
        <taxon>Heteroptera</taxon>
        <taxon>Panheteroptera</taxon>
        <taxon>Cimicomorpha</taxon>
        <taxon>Reduviidae</taxon>
        <taxon>Triatominae</taxon>
        <taxon>Triatoma</taxon>
    </lineage>
</organism>
<dbReference type="Pfam" id="PF12253">
    <property type="entry name" value="CAF1A_dimeriz"/>
    <property type="match status" value="1"/>
</dbReference>
<evidence type="ECO:0000313" key="10">
    <source>
        <dbReference type="EMBL" id="JAC14165.1"/>
    </source>
</evidence>
<accession>A0A023EXX9</accession>
<feature type="domain" description="Chromatin assembly factor 1 subunit A dimerization" evidence="9">
    <location>
        <begin position="488"/>
        <end position="556"/>
    </location>
</feature>
<feature type="compositionally biased region" description="Polar residues" evidence="7">
    <location>
        <begin position="84"/>
        <end position="103"/>
    </location>
</feature>
<dbReference type="AlphaFoldDB" id="A0A023EXX9"/>
<feature type="compositionally biased region" description="Low complexity" evidence="7">
    <location>
        <begin position="796"/>
        <end position="807"/>
    </location>
</feature>
<feature type="region of interest" description="Disordered" evidence="7">
    <location>
        <begin position="183"/>
        <end position="349"/>
    </location>
</feature>
<sequence>ESTEPPKKKLKQAQLPFCNQLVKSNKRKCTDIADDNKKAFKMICKDVEVDTNALNKENVFVNTTDSQSNDSMEICEVATSHSTIMKESNSNPQKNSKSVTGVAQSVDESIEISSSSDSTNEHLENHHIESQLEVELKNDDVQSADTDEKSYKNVIDVNKADIVEIDSADEHAMETDVKIKCNNTINKSQSFSTSSDDEKSDTTPSKINNSKQVTPPSSSENELKRKGKKVTPKSLEKRKQMESKKLEKLQQKEKEKEVKLKMKMEKEEQKRREKEEKEEQKRKEKEDKEEQKRREKEEKEKRKMAELKQKEDERRLKEEEKKRKEEAKEEERRRREEAKEEERKKKEEAKLIEQRKEEQAKKAFSNFFILKKSKADNSESIETNVQPKFMPFPVKPDMRLAVEHRRCITNEDKTKLEAYFNDTIEDNKLYLTELKNGQHTPHKSEPTWPVSDEQHDVIIIESVVDGDDSMDEPQEQCDKSRSYLKKAKLLQFHENRRPAYWGTWRKTSDKVTPRRPFDKDACLNYEVDSDSEWEDEGEGEDIDNENDSDKEPSDEENCDEKNENGYILDNTFVPHGYLSDEEIEENEENFDPEDHKLRLKVLKEEFEEEMKTKAQRLKPRLLGCVWISNDMTAFSKGSLYETLMNYRAVWDEDNGPIKVSGPTVEESPTVATNKSKQLPPLVMEQLVKFVHGNHLPFIVMVQEFRSLIDKENYPSISKRALSIKIKEIASKEFDENGKHLWSVNNELCNEYGLTPVSQMNNTCNIEKSKDTFLVNFLKRPSVSPQQPAKTSTPIQSAKSGSSTPSPSVLQPPSTPMQSVVKKRATLITLPQTPVEVNKTANKVHKDTPRPTHPFFKNIHFKEPAHNIQRKSTDGNGDDDVVIDLCDN</sequence>
<protein>
    <submittedName>
        <fullName evidence="10">Putative chromatin assembly factor 1 subunit a-like protein</fullName>
    </submittedName>
</protein>
<feature type="domain" description="Chromatin assembly factor 1 p150 subunit acidic region" evidence="8">
    <location>
        <begin position="319"/>
        <end position="399"/>
    </location>
</feature>
<evidence type="ECO:0000259" key="8">
    <source>
        <dbReference type="Pfam" id="PF11600"/>
    </source>
</evidence>
<name>A0A023EXX9_TRIIF</name>
<keyword evidence="6" id="KW-0539">Nucleus</keyword>
<reference evidence="10" key="1">
    <citation type="journal article" date="2014" name="PLoS Negl. Trop. Dis.">
        <title>An updated insight into the Sialotranscriptome of Triatoma infestans: developmental stage and geographic variations.</title>
        <authorList>
            <person name="Schwarz A."/>
            <person name="Medrano-Mercado N."/>
            <person name="Schaub G.A."/>
            <person name="Struchiner C.J."/>
            <person name="Bargues M.D."/>
            <person name="Levy M.Z."/>
            <person name="Ribeiro J.M."/>
        </authorList>
    </citation>
    <scope>NUCLEOTIDE SEQUENCE</scope>
    <source>
        <strain evidence="10">Chile</strain>
        <tissue evidence="10">Salivary glands</tissue>
    </source>
</reference>
<feature type="region of interest" description="Disordered" evidence="7">
    <location>
        <begin position="526"/>
        <end position="566"/>
    </location>
</feature>
<keyword evidence="2" id="KW-0235">DNA replication</keyword>
<evidence type="ECO:0000256" key="6">
    <source>
        <dbReference type="ARBA" id="ARBA00023242"/>
    </source>
</evidence>
<feature type="compositionally biased region" description="Polar residues" evidence="7">
    <location>
        <begin position="782"/>
        <end position="795"/>
    </location>
</feature>
<evidence type="ECO:0000256" key="4">
    <source>
        <dbReference type="ARBA" id="ARBA00023186"/>
    </source>
</evidence>
<keyword evidence="3" id="KW-0227">DNA damage</keyword>
<evidence type="ECO:0000256" key="1">
    <source>
        <dbReference type="ARBA" id="ARBA00004123"/>
    </source>
</evidence>
<evidence type="ECO:0000256" key="3">
    <source>
        <dbReference type="ARBA" id="ARBA00022763"/>
    </source>
</evidence>
<evidence type="ECO:0000256" key="7">
    <source>
        <dbReference type="SAM" id="MobiDB-lite"/>
    </source>
</evidence>
<dbReference type="InterPro" id="IPR022043">
    <property type="entry name" value="CAF1A_DD"/>
</dbReference>
<dbReference type="GO" id="GO:0033186">
    <property type="term" value="C:CAF-1 complex"/>
    <property type="evidence" value="ECO:0007669"/>
    <property type="project" value="TreeGrafter"/>
</dbReference>
<feature type="non-terminal residue" evidence="10">
    <location>
        <position position="1"/>
    </location>
</feature>
<keyword evidence="5" id="KW-0234">DNA repair</keyword>
<dbReference type="GO" id="GO:0006260">
    <property type="term" value="P:DNA replication"/>
    <property type="evidence" value="ECO:0007669"/>
    <property type="project" value="UniProtKB-KW"/>
</dbReference>
<dbReference type="GO" id="GO:0006334">
    <property type="term" value="P:nucleosome assembly"/>
    <property type="evidence" value="ECO:0007669"/>
    <property type="project" value="TreeGrafter"/>
</dbReference>
<feature type="compositionally biased region" description="Polar residues" evidence="7">
    <location>
        <begin position="207"/>
        <end position="220"/>
    </location>
</feature>
<proteinExistence type="evidence at transcript level"/>
<dbReference type="GO" id="GO:0005634">
    <property type="term" value="C:nucleus"/>
    <property type="evidence" value="ECO:0007669"/>
    <property type="project" value="UniProtKB-SubCell"/>
</dbReference>
<evidence type="ECO:0000259" key="9">
    <source>
        <dbReference type="Pfam" id="PF12253"/>
    </source>
</evidence>
<comment type="subcellular location">
    <subcellularLocation>
        <location evidence="1">Nucleus</location>
    </subcellularLocation>
</comment>
<feature type="compositionally biased region" description="Basic and acidic residues" evidence="7">
    <location>
        <begin position="234"/>
        <end position="349"/>
    </location>
</feature>
<dbReference type="EMBL" id="GBBI01004547">
    <property type="protein sequence ID" value="JAC14165.1"/>
    <property type="molecule type" value="mRNA"/>
</dbReference>
<dbReference type="Pfam" id="PF11600">
    <property type="entry name" value="CAF1A_acidic"/>
    <property type="match status" value="1"/>
</dbReference>
<feature type="region of interest" description="Disordered" evidence="7">
    <location>
        <begin position="782"/>
        <end position="819"/>
    </location>
</feature>
<dbReference type="GO" id="GO:0006281">
    <property type="term" value="P:DNA repair"/>
    <property type="evidence" value="ECO:0007669"/>
    <property type="project" value="UniProtKB-KW"/>
</dbReference>